<evidence type="ECO:0000313" key="3">
    <source>
        <dbReference type="Proteomes" id="UP000245839"/>
    </source>
</evidence>
<evidence type="ECO:0000313" key="4">
    <source>
        <dbReference type="Proteomes" id="UP000251571"/>
    </source>
</evidence>
<dbReference type="Proteomes" id="UP000245839">
    <property type="component" value="Unassembled WGS sequence"/>
</dbReference>
<proteinExistence type="predicted"/>
<accession>A0A2Y9B0X6</accession>
<sequence>MLRHGIGILAPRLVAVLPVLAVALSSPAKAESDIIVTAFAGAMTDNVWEEAILVWDAEFIESGLVGLAVGQDLFHRGRLSLGYEVQVVKNFGQQDQLELNAPLVVRYDRAGQPLPAIGSLAFGLGLSWASEKPPVEIDDDGDTTQTLFY</sequence>
<dbReference type="EMBL" id="UETC01000012">
    <property type="protein sequence ID" value="SSA50111.1"/>
    <property type="molecule type" value="Genomic_DNA"/>
</dbReference>
<evidence type="ECO:0000313" key="2">
    <source>
        <dbReference type="EMBL" id="SSA50111.1"/>
    </source>
</evidence>
<evidence type="ECO:0000313" key="1">
    <source>
        <dbReference type="EMBL" id="PWJ14396.1"/>
    </source>
</evidence>
<name>A0A2Y9B0X6_9RHOB</name>
<dbReference type="EMBL" id="QGDJ01000012">
    <property type="protein sequence ID" value="PWJ14396.1"/>
    <property type="molecule type" value="Genomic_DNA"/>
</dbReference>
<dbReference type="OrthoDB" id="323914at2"/>
<reference evidence="1 3" key="2">
    <citation type="submission" date="2018-03" db="EMBL/GenBank/DDBJ databases">
        <title>Genomic Encyclopedia of Archaeal and Bacterial Type Strains, Phase II (KMG-II): from individual species to whole genera.</title>
        <authorList>
            <person name="Goeker M."/>
        </authorList>
    </citation>
    <scope>NUCLEOTIDE SEQUENCE [LARGE SCALE GENOMIC DNA]</scope>
    <source>
        <strain evidence="1 3">DSM 25227</strain>
    </source>
</reference>
<dbReference type="RefSeq" id="WP_109565731.1">
    <property type="nucleotide sequence ID" value="NZ_QGDJ01000012.1"/>
</dbReference>
<dbReference type="Proteomes" id="UP000251571">
    <property type="component" value="Unassembled WGS sequence"/>
</dbReference>
<reference evidence="2 4" key="1">
    <citation type="submission" date="2016-10" db="EMBL/GenBank/DDBJ databases">
        <authorList>
            <person name="Cai Z."/>
        </authorList>
    </citation>
    <scope>NUCLEOTIDE SEQUENCE [LARGE SCALE GENOMIC DNA]</scope>
    <source>
        <strain evidence="2 4">DSM 25227</strain>
    </source>
</reference>
<protein>
    <submittedName>
        <fullName evidence="2">Uncharacterized protein</fullName>
    </submittedName>
</protein>
<keyword evidence="3" id="KW-1185">Reference proteome</keyword>
<gene>
    <name evidence="1" type="ORF">BCF38_11219</name>
    <name evidence="2" type="ORF">SAMN05421539_11219</name>
</gene>
<dbReference type="AlphaFoldDB" id="A0A2Y9B0X6"/>
<organism evidence="2 4">
    <name type="scientific">Jannaschia seohaensis</name>
    <dbReference type="NCBI Taxonomy" id="475081"/>
    <lineage>
        <taxon>Bacteria</taxon>
        <taxon>Pseudomonadati</taxon>
        <taxon>Pseudomonadota</taxon>
        <taxon>Alphaproteobacteria</taxon>
        <taxon>Rhodobacterales</taxon>
        <taxon>Roseobacteraceae</taxon>
        <taxon>Jannaschia</taxon>
    </lineage>
</organism>